<dbReference type="InterPro" id="IPR050549">
    <property type="entry name" value="MFS_Trehalose_Transporter"/>
</dbReference>
<feature type="transmembrane region" description="Helical" evidence="8">
    <location>
        <begin position="143"/>
        <end position="165"/>
    </location>
</feature>
<sequence>MSSPGPNGREEPPRIRQCQCVSRELRYEGALRSKCSLPRGDNRASVRLNLLGVSYGTISGWSSAALPTLQEPHDESPLRAYGPISQPQASWIGGMLCVGGVLGTFVGGAIVERIGRKWTAWVAGWPLIACWMLVIVADHPYYLMGARFLGGLGGGIEFVVTPLFVSEIACTRHRGTLSSMLMLSCYVGVELAYLYGAFLPYHTIAWVSVIMPLVFLATFGFLPESPTHLAKVQNMPAAERSLRFYRGIRTEKDALAEEEYGRELQLLHGMQETLPEKQPIRLTWSDFTGRHARQAFLICLTLMALNQFCGCFYMMNYAQSVFAESGSGLPASLSVIVVGLIQLLGCYVCTLLVDRTGRKILLIVSSAGMALGLAVFASYCYGQVLGYDLTTLGWLPLLCFSFVVFIGSLGVGTIPFVMLAEIMPQKIKGFATTFCMGTNWAFAFVSLKYFSSIGILFGMHGILTFFAVCSLTGALFVLVVMPETKGKSFHEIQQMMEK</sequence>
<evidence type="ECO:0000256" key="2">
    <source>
        <dbReference type="ARBA" id="ARBA00022448"/>
    </source>
</evidence>
<name>A0A182QQ42_9DIPT</name>
<dbReference type="InterPro" id="IPR005828">
    <property type="entry name" value="MFS_sugar_transport-like"/>
</dbReference>
<keyword evidence="4" id="KW-0762">Sugar transport</keyword>
<evidence type="ECO:0000256" key="5">
    <source>
        <dbReference type="ARBA" id="ARBA00022692"/>
    </source>
</evidence>
<dbReference type="PANTHER" id="PTHR48021">
    <property type="match status" value="1"/>
</dbReference>
<feature type="transmembrane region" description="Helical" evidence="8">
    <location>
        <begin position="394"/>
        <end position="417"/>
    </location>
</feature>
<dbReference type="PANTHER" id="PTHR48021:SF33">
    <property type="entry name" value="AT22075P-RELATED"/>
    <property type="match status" value="1"/>
</dbReference>
<keyword evidence="3" id="KW-1003">Cell membrane</keyword>
<organism evidence="10 11">
    <name type="scientific">Anopheles farauti</name>
    <dbReference type="NCBI Taxonomy" id="69004"/>
    <lineage>
        <taxon>Eukaryota</taxon>
        <taxon>Metazoa</taxon>
        <taxon>Ecdysozoa</taxon>
        <taxon>Arthropoda</taxon>
        <taxon>Hexapoda</taxon>
        <taxon>Insecta</taxon>
        <taxon>Pterygota</taxon>
        <taxon>Neoptera</taxon>
        <taxon>Endopterygota</taxon>
        <taxon>Diptera</taxon>
        <taxon>Nematocera</taxon>
        <taxon>Culicoidea</taxon>
        <taxon>Culicidae</taxon>
        <taxon>Anophelinae</taxon>
        <taxon>Anopheles</taxon>
    </lineage>
</organism>
<dbReference type="EMBL" id="AXCN02000705">
    <property type="status" value="NOT_ANNOTATED_CDS"/>
    <property type="molecule type" value="Genomic_DNA"/>
</dbReference>
<evidence type="ECO:0000259" key="9">
    <source>
        <dbReference type="PROSITE" id="PS50850"/>
    </source>
</evidence>
<reference evidence="10" key="2">
    <citation type="submission" date="2020-05" db="UniProtKB">
        <authorList>
            <consortium name="EnsemblMetazoa"/>
        </authorList>
    </citation>
    <scope>IDENTIFICATION</scope>
    <source>
        <strain evidence="10">FAR1</strain>
    </source>
</reference>
<dbReference type="SUPFAM" id="SSF103473">
    <property type="entry name" value="MFS general substrate transporter"/>
    <property type="match status" value="1"/>
</dbReference>
<evidence type="ECO:0000256" key="4">
    <source>
        <dbReference type="ARBA" id="ARBA00022597"/>
    </source>
</evidence>
<evidence type="ECO:0000256" key="8">
    <source>
        <dbReference type="SAM" id="Phobius"/>
    </source>
</evidence>
<dbReference type="PROSITE" id="PS50850">
    <property type="entry name" value="MFS"/>
    <property type="match status" value="1"/>
</dbReference>
<evidence type="ECO:0000256" key="3">
    <source>
        <dbReference type="ARBA" id="ARBA00022475"/>
    </source>
</evidence>
<dbReference type="EnsemblMetazoa" id="AFAF014623-RA">
    <property type="protein sequence ID" value="AFAF014623-PA"/>
    <property type="gene ID" value="AFAF014623"/>
</dbReference>
<keyword evidence="6 8" id="KW-1133">Transmembrane helix</keyword>
<dbReference type="GO" id="GO:0051119">
    <property type="term" value="F:sugar transmembrane transporter activity"/>
    <property type="evidence" value="ECO:0007669"/>
    <property type="project" value="InterPro"/>
</dbReference>
<feature type="transmembrane region" description="Helical" evidence="8">
    <location>
        <begin position="89"/>
        <end position="111"/>
    </location>
</feature>
<keyword evidence="2" id="KW-0813">Transport</keyword>
<dbReference type="Gene3D" id="1.20.1250.20">
    <property type="entry name" value="MFS general substrate transporter like domains"/>
    <property type="match status" value="1"/>
</dbReference>
<dbReference type="InterPro" id="IPR036259">
    <property type="entry name" value="MFS_trans_sf"/>
</dbReference>
<dbReference type="Pfam" id="PF00083">
    <property type="entry name" value="Sugar_tr"/>
    <property type="match status" value="1"/>
</dbReference>
<dbReference type="FunFam" id="1.20.1250.20:FF:000218">
    <property type="entry name" value="facilitated trehalose transporter Tret1"/>
    <property type="match status" value="1"/>
</dbReference>
<keyword evidence="11" id="KW-1185">Reference proteome</keyword>
<dbReference type="PROSITE" id="PS00216">
    <property type="entry name" value="SUGAR_TRANSPORT_1"/>
    <property type="match status" value="1"/>
</dbReference>
<dbReference type="InterPro" id="IPR005829">
    <property type="entry name" value="Sugar_transporter_CS"/>
</dbReference>
<keyword evidence="7 8" id="KW-0472">Membrane</keyword>
<evidence type="ECO:0000256" key="6">
    <source>
        <dbReference type="ARBA" id="ARBA00022989"/>
    </source>
</evidence>
<feature type="transmembrane region" description="Helical" evidence="8">
    <location>
        <begin position="204"/>
        <end position="222"/>
    </location>
</feature>
<comment type="subcellular location">
    <subcellularLocation>
        <location evidence="1">Cell membrane</location>
        <topology evidence="1">Multi-pass membrane protein</topology>
    </subcellularLocation>
</comment>
<evidence type="ECO:0000256" key="1">
    <source>
        <dbReference type="ARBA" id="ARBA00004651"/>
    </source>
</evidence>
<reference evidence="11" key="1">
    <citation type="submission" date="2014-01" db="EMBL/GenBank/DDBJ databases">
        <title>The Genome Sequence of Anopheles farauti FAR1 (V2).</title>
        <authorList>
            <consortium name="The Broad Institute Genomics Platform"/>
            <person name="Neafsey D.E."/>
            <person name="Besansky N."/>
            <person name="Howell P."/>
            <person name="Walton C."/>
            <person name="Young S.K."/>
            <person name="Zeng Q."/>
            <person name="Gargeya S."/>
            <person name="Fitzgerald M."/>
            <person name="Haas B."/>
            <person name="Abouelleil A."/>
            <person name="Allen A.W."/>
            <person name="Alvarado L."/>
            <person name="Arachchi H.M."/>
            <person name="Berlin A.M."/>
            <person name="Chapman S.B."/>
            <person name="Gainer-Dewar J."/>
            <person name="Goldberg J."/>
            <person name="Griggs A."/>
            <person name="Gujja S."/>
            <person name="Hansen M."/>
            <person name="Howarth C."/>
            <person name="Imamovic A."/>
            <person name="Ireland A."/>
            <person name="Larimer J."/>
            <person name="McCowan C."/>
            <person name="Murphy C."/>
            <person name="Pearson M."/>
            <person name="Poon T.W."/>
            <person name="Priest M."/>
            <person name="Roberts A."/>
            <person name="Saif S."/>
            <person name="Shea T."/>
            <person name="Sisk P."/>
            <person name="Sykes S."/>
            <person name="Wortman J."/>
            <person name="Nusbaum C."/>
            <person name="Birren B."/>
        </authorList>
    </citation>
    <scope>NUCLEOTIDE SEQUENCE [LARGE SCALE GENOMIC DNA]</scope>
    <source>
        <strain evidence="11">FAR1</strain>
    </source>
</reference>
<dbReference type="CDD" id="cd17358">
    <property type="entry name" value="MFS_GLUT6_8_Class3_like"/>
    <property type="match status" value="1"/>
</dbReference>
<feature type="transmembrane region" description="Helical" evidence="8">
    <location>
        <begin position="453"/>
        <end position="480"/>
    </location>
</feature>
<evidence type="ECO:0000313" key="10">
    <source>
        <dbReference type="EnsemblMetazoa" id="AFAF014623-PA"/>
    </source>
</evidence>
<dbReference type="VEuPathDB" id="VectorBase:AFAF014623"/>
<feature type="transmembrane region" description="Helical" evidence="8">
    <location>
        <begin position="295"/>
        <end position="315"/>
    </location>
</feature>
<dbReference type="Proteomes" id="UP000075886">
    <property type="component" value="Unassembled WGS sequence"/>
</dbReference>
<feature type="transmembrane region" description="Helical" evidence="8">
    <location>
        <begin position="177"/>
        <end position="198"/>
    </location>
</feature>
<evidence type="ECO:0000313" key="11">
    <source>
        <dbReference type="Proteomes" id="UP000075886"/>
    </source>
</evidence>
<keyword evidence="5 8" id="KW-0812">Transmembrane</keyword>
<dbReference type="InterPro" id="IPR020846">
    <property type="entry name" value="MFS_dom"/>
</dbReference>
<dbReference type="STRING" id="69004.A0A182QQ42"/>
<feature type="domain" description="Major facilitator superfamily (MFS) profile" evidence="9">
    <location>
        <begin position="40"/>
        <end position="485"/>
    </location>
</feature>
<evidence type="ECO:0000256" key="7">
    <source>
        <dbReference type="ARBA" id="ARBA00023136"/>
    </source>
</evidence>
<feature type="transmembrane region" description="Helical" evidence="8">
    <location>
        <begin position="118"/>
        <end position="137"/>
    </location>
</feature>
<feature type="transmembrane region" description="Helical" evidence="8">
    <location>
        <begin position="360"/>
        <end position="382"/>
    </location>
</feature>
<dbReference type="PROSITE" id="PS00217">
    <property type="entry name" value="SUGAR_TRANSPORT_2"/>
    <property type="match status" value="1"/>
</dbReference>
<proteinExistence type="predicted"/>
<dbReference type="InterPro" id="IPR044775">
    <property type="entry name" value="MFS_ERD6/Tret1-like"/>
</dbReference>
<dbReference type="GO" id="GO:0005886">
    <property type="term" value="C:plasma membrane"/>
    <property type="evidence" value="ECO:0007669"/>
    <property type="project" value="UniProtKB-SubCell"/>
</dbReference>
<dbReference type="AlphaFoldDB" id="A0A182QQ42"/>
<protein>
    <recommendedName>
        <fullName evidence="9">Major facilitator superfamily (MFS) profile domain-containing protein</fullName>
    </recommendedName>
</protein>
<accession>A0A182QQ42</accession>
<feature type="transmembrane region" description="Helical" evidence="8">
    <location>
        <begin position="335"/>
        <end position="353"/>
    </location>
</feature>